<evidence type="ECO:0000313" key="2">
    <source>
        <dbReference type="Proteomes" id="UP000324800"/>
    </source>
</evidence>
<name>A0A5J4X7S2_9EUKA</name>
<protein>
    <submittedName>
        <fullName evidence="1">Uncharacterized protein</fullName>
    </submittedName>
</protein>
<dbReference type="OrthoDB" id="10500762at2759"/>
<reference evidence="1 2" key="1">
    <citation type="submission" date="2019-03" db="EMBL/GenBank/DDBJ databases">
        <title>Single cell metagenomics reveals metabolic interactions within the superorganism composed of flagellate Streblomastix strix and complex community of Bacteroidetes bacteria on its surface.</title>
        <authorList>
            <person name="Treitli S.C."/>
            <person name="Kolisko M."/>
            <person name="Husnik F."/>
            <person name="Keeling P."/>
            <person name="Hampl V."/>
        </authorList>
    </citation>
    <scope>NUCLEOTIDE SEQUENCE [LARGE SCALE GENOMIC DNA]</scope>
    <source>
        <strain evidence="1">ST1C</strain>
    </source>
</reference>
<organism evidence="1 2">
    <name type="scientific">Streblomastix strix</name>
    <dbReference type="NCBI Taxonomy" id="222440"/>
    <lineage>
        <taxon>Eukaryota</taxon>
        <taxon>Metamonada</taxon>
        <taxon>Preaxostyla</taxon>
        <taxon>Oxymonadida</taxon>
        <taxon>Streblomastigidae</taxon>
        <taxon>Streblomastix</taxon>
    </lineage>
</organism>
<accession>A0A5J4X7S2</accession>
<gene>
    <name evidence="1" type="ORF">EZS28_001190</name>
</gene>
<dbReference type="AlphaFoldDB" id="A0A5J4X7S2"/>
<comment type="caution">
    <text evidence="1">The sequence shown here is derived from an EMBL/GenBank/DDBJ whole genome shotgun (WGS) entry which is preliminary data.</text>
</comment>
<dbReference type="EMBL" id="SNRW01000118">
    <property type="protein sequence ID" value="KAA6403281.1"/>
    <property type="molecule type" value="Genomic_DNA"/>
</dbReference>
<proteinExistence type="predicted"/>
<sequence>MAVGIFSKIKSLVSKVGKGLSCVNDKIVKPIVLPAAKQLTGFIPGGGLIMKGIEAGSSALDADNGQGSKQDAKDKFNYLMSIVRDCTKLVAKSETIWTGVITQFKVIIFVLSQISMNRFLAKATQVQGLNTIESQLESNAVVPFKNDGEHHYSIKDIKPESQMPALFDKEIIISLSNSDHDITLIKNSFISIVLSVKLQFDNKFEQFDDSYKDGVLLLFGLKSGSNIICEYTVYNRSRTIDGSLQNVATTESFIYNMLSQNQRKILENLFIRYMKISISYILQRVELILQRQILLNELLIFSTFKYYLNGMFGDLKIKFKINPNGFVFGYVNPTVPLVKYYSMNKNEMLSSRQQKLMDIDLFFRNWSLTFKYAKQFTLLGYMVDLKICNITEQYTPSDLKNLVCVIAPVTVSIKNYVVTEVQLLAVGEFSAARF</sequence>
<evidence type="ECO:0000313" key="1">
    <source>
        <dbReference type="EMBL" id="KAA6403281.1"/>
    </source>
</evidence>
<dbReference type="Proteomes" id="UP000324800">
    <property type="component" value="Unassembled WGS sequence"/>
</dbReference>